<dbReference type="CDD" id="cd04301">
    <property type="entry name" value="NAT_SF"/>
    <property type="match status" value="1"/>
</dbReference>
<dbReference type="SUPFAM" id="SSF55729">
    <property type="entry name" value="Acyl-CoA N-acyltransferases (Nat)"/>
    <property type="match status" value="1"/>
</dbReference>
<dbReference type="OrthoDB" id="2115692at2759"/>
<reference evidence="2" key="1">
    <citation type="journal article" date="2020" name="Stud. Mycol.">
        <title>101 Dothideomycetes genomes: a test case for predicting lifestyles and emergence of pathogens.</title>
        <authorList>
            <person name="Haridas S."/>
            <person name="Albert R."/>
            <person name="Binder M."/>
            <person name="Bloem J."/>
            <person name="Labutti K."/>
            <person name="Salamov A."/>
            <person name="Andreopoulos B."/>
            <person name="Baker S."/>
            <person name="Barry K."/>
            <person name="Bills G."/>
            <person name="Bluhm B."/>
            <person name="Cannon C."/>
            <person name="Castanera R."/>
            <person name="Culley D."/>
            <person name="Daum C."/>
            <person name="Ezra D."/>
            <person name="Gonzalez J."/>
            <person name="Henrissat B."/>
            <person name="Kuo A."/>
            <person name="Liang C."/>
            <person name="Lipzen A."/>
            <person name="Lutzoni F."/>
            <person name="Magnuson J."/>
            <person name="Mondo S."/>
            <person name="Nolan M."/>
            <person name="Ohm R."/>
            <person name="Pangilinan J."/>
            <person name="Park H.-J."/>
            <person name="Ramirez L."/>
            <person name="Alfaro M."/>
            <person name="Sun H."/>
            <person name="Tritt A."/>
            <person name="Yoshinaga Y."/>
            <person name="Zwiers L.-H."/>
            <person name="Turgeon B."/>
            <person name="Goodwin S."/>
            <person name="Spatafora J."/>
            <person name="Crous P."/>
            <person name="Grigoriev I."/>
        </authorList>
    </citation>
    <scope>NUCLEOTIDE SEQUENCE</scope>
    <source>
        <strain evidence="2">ATCC 36951</strain>
    </source>
</reference>
<keyword evidence="3" id="KW-1185">Reference proteome</keyword>
<proteinExistence type="predicted"/>
<dbReference type="PANTHER" id="PTHR42791">
    <property type="entry name" value="GNAT FAMILY ACETYLTRANSFERASE"/>
    <property type="match status" value="1"/>
</dbReference>
<protein>
    <recommendedName>
        <fullName evidence="1">N-acetyltransferase domain-containing protein</fullName>
    </recommendedName>
</protein>
<evidence type="ECO:0000259" key="1">
    <source>
        <dbReference type="Pfam" id="PF00583"/>
    </source>
</evidence>
<accession>A0A6A6CMF1</accession>
<dbReference type="InterPro" id="IPR016181">
    <property type="entry name" value="Acyl_CoA_acyltransferase"/>
</dbReference>
<dbReference type="Pfam" id="PF00583">
    <property type="entry name" value="Acetyltransf_1"/>
    <property type="match status" value="1"/>
</dbReference>
<dbReference type="AlphaFoldDB" id="A0A6A6CMF1"/>
<dbReference type="PANTHER" id="PTHR42791:SF16">
    <property type="entry name" value="N-ACETYLTRANSFERASE DOMAIN-CONTAINING PROTEIN"/>
    <property type="match status" value="1"/>
</dbReference>
<gene>
    <name evidence="2" type="ORF">M409DRAFT_21778</name>
</gene>
<name>A0A6A6CMF1_ZASCE</name>
<dbReference type="EMBL" id="ML993591">
    <property type="protein sequence ID" value="KAF2168344.1"/>
    <property type="molecule type" value="Genomic_DNA"/>
</dbReference>
<evidence type="ECO:0000313" key="2">
    <source>
        <dbReference type="EMBL" id="KAF2168344.1"/>
    </source>
</evidence>
<dbReference type="Proteomes" id="UP000799537">
    <property type="component" value="Unassembled WGS sequence"/>
</dbReference>
<dbReference type="InterPro" id="IPR000182">
    <property type="entry name" value="GNAT_dom"/>
</dbReference>
<dbReference type="GeneID" id="54559295"/>
<dbReference type="GO" id="GO:0016747">
    <property type="term" value="F:acyltransferase activity, transferring groups other than amino-acyl groups"/>
    <property type="evidence" value="ECO:0007669"/>
    <property type="project" value="InterPro"/>
</dbReference>
<dbReference type="InterPro" id="IPR052523">
    <property type="entry name" value="Trichothecene_AcTrans"/>
</dbReference>
<dbReference type="RefSeq" id="XP_033669233.1">
    <property type="nucleotide sequence ID" value="XM_033806023.1"/>
</dbReference>
<evidence type="ECO:0000313" key="3">
    <source>
        <dbReference type="Proteomes" id="UP000799537"/>
    </source>
</evidence>
<dbReference type="Gene3D" id="3.40.630.30">
    <property type="match status" value="1"/>
</dbReference>
<feature type="domain" description="N-acetyltransferase" evidence="1">
    <location>
        <begin position="148"/>
        <end position="181"/>
    </location>
</feature>
<organism evidence="2 3">
    <name type="scientific">Zasmidium cellare ATCC 36951</name>
    <dbReference type="NCBI Taxonomy" id="1080233"/>
    <lineage>
        <taxon>Eukaryota</taxon>
        <taxon>Fungi</taxon>
        <taxon>Dikarya</taxon>
        <taxon>Ascomycota</taxon>
        <taxon>Pezizomycotina</taxon>
        <taxon>Dothideomycetes</taxon>
        <taxon>Dothideomycetidae</taxon>
        <taxon>Mycosphaerellales</taxon>
        <taxon>Mycosphaerellaceae</taxon>
        <taxon>Zasmidium</taxon>
    </lineage>
</organism>
<sequence>MSKESKVTTRPATYADLVPAAKCLQRAFQNEPLHGDILHPIRKQYPDDMYLFFLSNLRVQYVSGPDVHLHVATTTDATGKEVITGVSQWRRVRARPHQSLYTTNMMKAMQNYNYLESFIYPNRALDPSKLGIMADMWPFMAHHWTGTRAEVWDLSTLGVDPAYWKRGIGRELVKWGMELARM</sequence>